<reference evidence="2 3" key="1">
    <citation type="submission" date="2020-02" db="EMBL/GenBank/DDBJ databases">
        <title>Draft genome sequence of Haematococcus lacustris strain NIES-144.</title>
        <authorList>
            <person name="Morimoto D."/>
            <person name="Nakagawa S."/>
            <person name="Yoshida T."/>
            <person name="Sawayama S."/>
        </authorList>
    </citation>
    <scope>NUCLEOTIDE SEQUENCE [LARGE SCALE GENOMIC DNA]</scope>
    <source>
        <strain evidence="2 3">NIES-144</strain>
    </source>
</reference>
<feature type="chain" id="PRO_5025432388" evidence="1">
    <location>
        <begin position="39"/>
        <end position="83"/>
    </location>
</feature>
<name>A0A699ZW14_HAELA</name>
<comment type="caution">
    <text evidence="2">The sequence shown here is derived from an EMBL/GenBank/DDBJ whole genome shotgun (WGS) entry which is preliminary data.</text>
</comment>
<keyword evidence="3" id="KW-1185">Reference proteome</keyword>
<evidence type="ECO:0000313" key="2">
    <source>
        <dbReference type="EMBL" id="GFH26873.1"/>
    </source>
</evidence>
<protein>
    <submittedName>
        <fullName evidence="2">Uncharacterized protein</fullName>
    </submittedName>
</protein>
<organism evidence="2 3">
    <name type="scientific">Haematococcus lacustris</name>
    <name type="common">Green alga</name>
    <name type="synonym">Haematococcus pluvialis</name>
    <dbReference type="NCBI Taxonomy" id="44745"/>
    <lineage>
        <taxon>Eukaryota</taxon>
        <taxon>Viridiplantae</taxon>
        <taxon>Chlorophyta</taxon>
        <taxon>core chlorophytes</taxon>
        <taxon>Chlorophyceae</taxon>
        <taxon>CS clade</taxon>
        <taxon>Chlamydomonadales</taxon>
        <taxon>Haematococcaceae</taxon>
        <taxon>Haematococcus</taxon>
    </lineage>
</organism>
<evidence type="ECO:0000313" key="3">
    <source>
        <dbReference type="Proteomes" id="UP000485058"/>
    </source>
</evidence>
<evidence type="ECO:0000256" key="1">
    <source>
        <dbReference type="SAM" id="SignalP"/>
    </source>
</evidence>
<accession>A0A699ZW14</accession>
<dbReference type="EMBL" id="BLLF01003268">
    <property type="protein sequence ID" value="GFH26873.1"/>
    <property type="molecule type" value="Genomic_DNA"/>
</dbReference>
<dbReference type="AlphaFoldDB" id="A0A699ZW14"/>
<dbReference type="Proteomes" id="UP000485058">
    <property type="component" value="Unassembled WGS sequence"/>
</dbReference>
<gene>
    <name evidence="2" type="ORF">HaLaN_25093</name>
</gene>
<keyword evidence="1" id="KW-0732">Signal</keyword>
<proteinExistence type="predicted"/>
<sequence length="83" mass="8801">MTTRCSTAACQWPQTSIRPHSVCTVVLLLAPIHVLVQAGGLTEAAHFIKASHRQIEPLVTLMPLAARLGDVGAGQAGWVFGIE</sequence>
<feature type="signal peptide" evidence="1">
    <location>
        <begin position="1"/>
        <end position="38"/>
    </location>
</feature>